<keyword evidence="3" id="KW-0998">Cell outer membrane</keyword>
<evidence type="ECO:0000259" key="6">
    <source>
        <dbReference type="PROSITE" id="PS51123"/>
    </source>
</evidence>
<dbReference type="PROSITE" id="PS51257">
    <property type="entry name" value="PROKAR_LIPOPROTEIN"/>
    <property type="match status" value="1"/>
</dbReference>
<dbReference type="Pfam" id="PF00691">
    <property type="entry name" value="OmpA"/>
    <property type="match status" value="1"/>
</dbReference>
<dbReference type="CDD" id="cd07185">
    <property type="entry name" value="OmpA_C-like"/>
    <property type="match status" value="1"/>
</dbReference>
<dbReference type="InterPro" id="IPR006665">
    <property type="entry name" value="OmpA-like"/>
</dbReference>
<dbReference type="Pfam" id="PF13488">
    <property type="entry name" value="Gly-zipper_Omp"/>
    <property type="match status" value="1"/>
</dbReference>
<dbReference type="PANTHER" id="PTHR30329">
    <property type="entry name" value="STATOR ELEMENT OF FLAGELLAR MOTOR COMPLEX"/>
    <property type="match status" value="1"/>
</dbReference>
<dbReference type="PROSITE" id="PS01068">
    <property type="entry name" value="OMPA_1"/>
    <property type="match status" value="1"/>
</dbReference>
<dbReference type="RefSeq" id="WP_265270205.1">
    <property type="nucleotide sequence ID" value="NZ_JANFAU010000012.1"/>
</dbReference>
<proteinExistence type="predicted"/>
<dbReference type="InterPro" id="IPR006690">
    <property type="entry name" value="OMPA-like_CS"/>
</dbReference>
<dbReference type="AlphaFoldDB" id="A0AA42CVI7"/>
<evidence type="ECO:0000256" key="2">
    <source>
        <dbReference type="ARBA" id="ARBA00023136"/>
    </source>
</evidence>
<dbReference type="GO" id="GO:0009279">
    <property type="term" value="C:cell outer membrane"/>
    <property type="evidence" value="ECO:0007669"/>
    <property type="project" value="UniProtKB-SubCell"/>
</dbReference>
<evidence type="ECO:0000256" key="4">
    <source>
        <dbReference type="PROSITE-ProRule" id="PRU00473"/>
    </source>
</evidence>
<dbReference type="SUPFAM" id="SSF103088">
    <property type="entry name" value="OmpA-like"/>
    <property type="match status" value="1"/>
</dbReference>
<feature type="chain" id="PRO_5041261356" evidence="5">
    <location>
        <begin position="21"/>
        <end position="228"/>
    </location>
</feature>
<keyword evidence="8" id="KW-1185">Reference proteome</keyword>
<evidence type="ECO:0000313" key="7">
    <source>
        <dbReference type="EMBL" id="MCW6536613.1"/>
    </source>
</evidence>
<feature type="signal peptide" evidence="5">
    <location>
        <begin position="1"/>
        <end position="20"/>
    </location>
</feature>
<dbReference type="InterPro" id="IPR006664">
    <property type="entry name" value="OMP_bac"/>
</dbReference>
<dbReference type="PRINTS" id="PR01023">
    <property type="entry name" value="NAFLGMOTY"/>
</dbReference>
<reference evidence="7" key="1">
    <citation type="submission" date="2022-06" db="EMBL/GenBank/DDBJ databases">
        <title>Sphingomonas sp. nov. isolated from rhizosphere soil of tomato.</title>
        <authorList>
            <person name="Dong H."/>
            <person name="Gao R."/>
        </authorList>
    </citation>
    <scope>NUCLEOTIDE SEQUENCE</scope>
    <source>
        <strain evidence="7">MMSM24</strain>
    </source>
</reference>
<evidence type="ECO:0000256" key="3">
    <source>
        <dbReference type="ARBA" id="ARBA00023237"/>
    </source>
</evidence>
<name>A0AA42CVI7_9SPHN</name>
<comment type="caution">
    <text evidence="7">The sequence shown here is derived from an EMBL/GenBank/DDBJ whole genome shotgun (WGS) entry which is preliminary data.</text>
</comment>
<dbReference type="Gene3D" id="3.30.1330.60">
    <property type="entry name" value="OmpA-like domain"/>
    <property type="match status" value="1"/>
</dbReference>
<dbReference type="EMBL" id="JANFAV010000014">
    <property type="protein sequence ID" value="MCW6536613.1"/>
    <property type="molecule type" value="Genomic_DNA"/>
</dbReference>
<dbReference type="PROSITE" id="PS51123">
    <property type="entry name" value="OMPA_2"/>
    <property type="match status" value="1"/>
</dbReference>
<organism evidence="7 8">
    <name type="scientific">Sphingomonas lycopersici</name>
    <dbReference type="NCBI Taxonomy" id="2951807"/>
    <lineage>
        <taxon>Bacteria</taxon>
        <taxon>Pseudomonadati</taxon>
        <taxon>Pseudomonadota</taxon>
        <taxon>Alphaproteobacteria</taxon>
        <taxon>Sphingomonadales</taxon>
        <taxon>Sphingomonadaceae</taxon>
        <taxon>Sphingomonas</taxon>
    </lineage>
</organism>
<dbReference type="Proteomes" id="UP001165565">
    <property type="component" value="Unassembled WGS sequence"/>
</dbReference>
<comment type="subcellular location">
    <subcellularLocation>
        <location evidence="1">Cell outer membrane</location>
    </subcellularLocation>
</comment>
<dbReference type="PANTHER" id="PTHR30329:SF21">
    <property type="entry name" value="LIPOPROTEIN YIAD-RELATED"/>
    <property type="match status" value="1"/>
</dbReference>
<sequence length="228" mass="23925">MFVRSRIAAGAALVALVATTAACTTDPETGQQRISKTAIGGIGGALGGYLLGDLVGGRHDRTEKIVGAGLGGIAGAAIGAYMDKQERELRQRTAGTDVQVVRQGDDLLLNIPSGVNFAHNSATVEPRFQQTLDKVAGVLSDAQNNRTYIDVYGHTDSTGSAAYNQTLSERRAAAVALYLESRGVQAARVATRGFGMTQPIASNETEEGRAQNRRVEIKIVPIAQSDIG</sequence>
<gene>
    <name evidence="7" type="ORF">NEE01_17690</name>
</gene>
<evidence type="ECO:0000313" key="8">
    <source>
        <dbReference type="Proteomes" id="UP001165565"/>
    </source>
</evidence>
<dbReference type="PRINTS" id="PR01021">
    <property type="entry name" value="OMPADOMAIN"/>
</dbReference>
<accession>A0AA42CVI7</accession>
<evidence type="ECO:0000256" key="5">
    <source>
        <dbReference type="SAM" id="SignalP"/>
    </source>
</evidence>
<dbReference type="InterPro" id="IPR036737">
    <property type="entry name" value="OmpA-like_sf"/>
</dbReference>
<feature type="domain" description="OmpA-like" evidence="6">
    <location>
        <begin position="104"/>
        <end position="223"/>
    </location>
</feature>
<dbReference type="InterPro" id="IPR039567">
    <property type="entry name" value="Gly-zipper"/>
</dbReference>
<evidence type="ECO:0000256" key="1">
    <source>
        <dbReference type="ARBA" id="ARBA00004442"/>
    </source>
</evidence>
<keyword evidence="5" id="KW-0732">Signal</keyword>
<keyword evidence="2 4" id="KW-0472">Membrane</keyword>
<protein>
    <submittedName>
        <fullName evidence="7">OmpA family protein</fullName>
    </submittedName>
</protein>
<dbReference type="InterPro" id="IPR050330">
    <property type="entry name" value="Bact_OuterMem_StrucFunc"/>
</dbReference>